<dbReference type="PANTHER" id="PTHR14037">
    <property type="entry name" value="MAMMAGLOBIN-RELATED"/>
    <property type="match status" value="1"/>
</dbReference>
<dbReference type="eggNOG" id="ENOG502TE5J">
    <property type="taxonomic scope" value="Eukaryota"/>
</dbReference>
<dbReference type="GO" id="GO:0005615">
    <property type="term" value="C:extracellular space"/>
    <property type="evidence" value="ECO:0007669"/>
    <property type="project" value="TreeGrafter"/>
</dbReference>
<keyword evidence="6" id="KW-1185">Reference proteome</keyword>
<dbReference type="GO" id="GO:0030521">
    <property type="term" value="P:androgen receptor signaling pathway"/>
    <property type="evidence" value="ECO:0007669"/>
    <property type="project" value="TreeGrafter"/>
</dbReference>
<gene>
    <name evidence="5" type="ORF">D623_10001172</name>
</gene>
<name>S7PEP8_MYOBR</name>
<dbReference type="InterPro" id="IPR035960">
    <property type="entry name" value="Secretoglobin_sf"/>
</dbReference>
<dbReference type="SUPFAM" id="SSF48201">
    <property type="entry name" value="Uteroglobin-like"/>
    <property type="match status" value="1"/>
</dbReference>
<dbReference type="Proteomes" id="UP000052978">
    <property type="component" value="Unassembled WGS sequence"/>
</dbReference>
<dbReference type="AlphaFoldDB" id="S7PEP8"/>
<protein>
    <submittedName>
        <fullName evidence="5">Mammaglobin-B</fullName>
    </submittedName>
</protein>
<evidence type="ECO:0000256" key="4">
    <source>
        <dbReference type="SAM" id="SignalP"/>
    </source>
</evidence>
<dbReference type="Pfam" id="PF01099">
    <property type="entry name" value="Uteroglobin"/>
    <property type="match status" value="1"/>
</dbReference>
<evidence type="ECO:0000256" key="1">
    <source>
        <dbReference type="ARBA" id="ARBA00004613"/>
    </source>
</evidence>
<evidence type="ECO:0000256" key="3">
    <source>
        <dbReference type="SAM" id="MobiDB-lite"/>
    </source>
</evidence>
<proteinExistence type="predicted"/>
<dbReference type="PROSITE" id="PS51257">
    <property type="entry name" value="PROKAR_LIPOPROTEIN"/>
    <property type="match status" value="1"/>
</dbReference>
<evidence type="ECO:0000256" key="2">
    <source>
        <dbReference type="ARBA" id="ARBA00022525"/>
    </source>
</evidence>
<feature type="chain" id="PRO_5004543607" evidence="4">
    <location>
        <begin position="19"/>
        <end position="124"/>
    </location>
</feature>
<feature type="signal peptide" evidence="4">
    <location>
        <begin position="1"/>
        <end position="18"/>
    </location>
</feature>
<feature type="region of interest" description="Disordered" evidence="3">
    <location>
        <begin position="88"/>
        <end position="124"/>
    </location>
</feature>
<organism evidence="5 6">
    <name type="scientific">Myotis brandtii</name>
    <name type="common">Brandt's bat</name>
    <dbReference type="NCBI Taxonomy" id="109478"/>
    <lineage>
        <taxon>Eukaryota</taxon>
        <taxon>Metazoa</taxon>
        <taxon>Chordata</taxon>
        <taxon>Craniata</taxon>
        <taxon>Vertebrata</taxon>
        <taxon>Euteleostomi</taxon>
        <taxon>Mammalia</taxon>
        <taxon>Eutheria</taxon>
        <taxon>Laurasiatheria</taxon>
        <taxon>Chiroptera</taxon>
        <taxon>Yangochiroptera</taxon>
        <taxon>Vespertilionidae</taxon>
        <taxon>Myotis</taxon>
    </lineage>
</organism>
<comment type="subcellular location">
    <subcellularLocation>
        <location evidence="1">Secreted</location>
    </subcellularLocation>
</comment>
<keyword evidence="4" id="KW-0732">Signal</keyword>
<sequence length="124" mass="13911">MKLVVVLMLSALPLSCYAGSGCASLEDMIDNTIDPSVTEDQYIEGLEEFIPGDDTEQYLREFKQCFLNQSNRTLSTFSEMMVMTKYTTARRVPPTDPQDLSSDDRWPDSDSPSQNHSLAPLCAF</sequence>
<accession>S7PEP8</accession>
<dbReference type="PROSITE" id="PS51311">
    <property type="entry name" value="SCGB"/>
    <property type="match status" value="1"/>
</dbReference>
<dbReference type="EMBL" id="KE162573">
    <property type="protein sequence ID" value="EPQ08908.1"/>
    <property type="molecule type" value="Genomic_DNA"/>
</dbReference>
<evidence type="ECO:0000313" key="5">
    <source>
        <dbReference type="EMBL" id="EPQ08908.1"/>
    </source>
</evidence>
<reference evidence="5 6" key="1">
    <citation type="journal article" date="2013" name="Nat. Commun.">
        <title>Genome analysis reveals insights into physiology and longevity of the Brandt's bat Myotis brandtii.</title>
        <authorList>
            <person name="Seim I."/>
            <person name="Fang X."/>
            <person name="Xiong Z."/>
            <person name="Lobanov A.V."/>
            <person name="Huang Z."/>
            <person name="Ma S."/>
            <person name="Feng Y."/>
            <person name="Turanov A.A."/>
            <person name="Zhu Y."/>
            <person name="Lenz T.L."/>
            <person name="Gerashchenko M.V."/>
            <person name="Fan D."/>
            <person name="Hee Yim S."/>
            <person name="Yao X."/>
            <person name="Jordan D."/>
            <person name="Xiong Y."/>
            <person name="Ma Y."/>
            <person name="Lyapunov A.N."/>
            <person name="Chen G."/>
            <person name="Kulakova O.I."/>
            <person name="Sun Y."/>
            <person name="Lee S.G."/>
            <person name="Bronson R.T."/>
            <person name="Moskalev A.A."/>
            <person name="Sunyaev S.R."/>
            <person name="Zhang G."/>
            <person name="Krogh A."/>
            <person name="Wang J."/>
            <person name="Gladyshev V.N."/>
        </authorList>
    </citation>
    <scope>NUCLEOTIDE SEQUENCE [LARGE SCALE GENOMIC DNA]</scope>
</reference>
<evidence type="ECO:0000313" key="6">
    <source>
        <dbReference type="Proteomes" id="UP000052978"/>
    </source>
</evidence>
<dbReference type="InterPro" id="IPR016126">
    <property type="entry name" value="Secretoglobin"/>
</dbReference>
<keyword evidence="2" id="KW-0964">Secreted</keyword>
<dbReference type="PANTHER" id="PTHR14037:SF4">
    <property type="entry name" value="MAMMAGLOBIN-B"/>
    <property type="match status" value="1"/>
</dbReference>